<gene>
    <name evidence="2" type="ORF">FEN17_00490</name>
</gene>
<name>A0A5R9L1C6_9BACT</name>
<dbReference type="Pfam" id="PF10047">
    <property type="entry name" value="DUF2281"/>
    <property type="match status" value="1"/>
</dbReference>
<dbReference type="AlphaFoldDB" id="A0A5R9L1C6"/>
<protein>
    <submittedName>
        <fullName evidence="2">DUF2281 domain-containing protein</fullName>
    </submittedName>
</protein>
<dbReference type="Proteomes" id="UP000306402">
    <property type="component" value="Unassembled WGS sequence"/>
</dbReference>
<sequence>MISVQLLEKVKKIPPAYESEVESFIDAILEKKVDPPAMTSPKRVIGLLKGKMKMSPDFDDPLEEFKDYM</sequence>
<proteinExistence type="predicted"/>
<keyword evidence="3" id="KW-1185">Reference proteome</keyword>
<comment type="caution">
    <text evidence="2">The sequence shown here is derived from an EMBL/GenBank/DDBJ whole genome shotgun (WGS) entry which is preliminary data.</text>
</comment>
<accession>A0A5R9L1C6</accession>
<organism evidence="2 3">
    <name type="scientific">Dyadobacter luticola</name>
    <dbReference type="NCBI Taxonomy" id="1979387"/>
    <lineage>
        <taxon>Bacteria</taxon>
        <taxon>Pseudomonadati</taxon>
        <taxon>Bacteroidota</taxon>
        <taxon>Cytophagia</taxon>
        <taxon>Cytophagales</taxon>
        <taxon>Spirosomataceae</taxon>
        <taxon>Dyadobacter</taxon>
    </lineage>
</organism>
<dbReference type="EMBL" id="VCEJ01000002">
    <property type="protein sequence ID" value="TLV02155.1"/>
    <property type="molecule type" value="Genomic_DNA"/>
</dbReference>
<dbReference type="InterPro" id="IPR018739">
    <property type="entry name" value="DUF2281"/>
</dbReference>
<feature type="domain" description="DUF2281" evidence="1">
    <location>
        <begin position="5"/>
        <end position="68"/>
    </location>
</feature>
<dbReference type="RefSeq" id="WP_138363364.1">
    <property type="nucleotide sequence ID" value="NZ_VCEJ01000002.1"/>
</dbReference>
<evidence type="ECO:0000313" key="3">
    <source>
        <dbReference type="Proteomes" id="UP000306402"/>
    </source>
</evidence>
<dbReference type="OrthoDB" id="9801704at2"/>
<reference evidence="2 3" key="1">
    <citation type="submission" date="2019-05" db="EMBL/GenBank/DDBJ databases">
        <authorList>
            <person name="Qu J.-H."/>
        </authorList>
    </citation>
    <scope>NUCLEOTIDE SEQUENCE [LARGE SCALE GENOMIC DNA]</scope>
    <source>
        <strain evidence="2 3">T17</strain>
    </source>
</reference>
<evidence type="ECO:0000313" key="2">
    <source>
        <dbReference type="EMBL" id="TLV02155.1"/>
    </source>
</evidence>
<evidence type="ECO:0000259" key="1">
    <source>
        <dbReference type="Pfam" id="PF10047"/>
    </source>
</evidence>